<name>A0A1M5RGE0_9BRAD</name>
<accession>A0A1M5RGE0</accession>
<dbReference type="EMBL" id="LT670817">
    <property type="protein sequence ID" value="SHH25206.1"/>
    <property type="molecule type" value="Genomic_DNA"/>
</dbReference>
<proteinExistence type="predicted"/>
<dbReference type="AlphaFoldDB" id="A0A1M5RGE0"/>
<protein>
    <submittedName>
        <fullName evidence="2">Uncharacterized protein</fullName>
    </submittedName>
</protein>
<feature type="region of interest" description="Disordered" evidence="1">
    <location>
        <begin position="39"/>
        <end position="89"/>
    </location>
</feature>
<dbReference type="Proteomes" id="UP000189796">
    <property type="component" value="Chromosome I"/>
</dbReference>
<evidence type="ECO:0000313" key="2">
    <source>
        <dbReference type="EMBL" id="SHH25206.1"/>
    </source>
</evidence>
<evidence type="ECO:0000256" key="1">
    <source>
        <dbReference type="SAM" id="MobiDB-lite"/>
    </source>
</evidence>
<gene>
    <name evidence="2" type="ORF">SAMN05443248_4216</name>
</gene>
<sequence length="101" mass="10992">MIVSGAQLWKPNMRKLITTIALLALVDTSVAIAQTVGSRNPAPAPLMSPNQQSIPEAPIGHRQPHVDQVPSEKNLMDDPNDPINRENAELDRMTKGICRGC</sequence>
<organism evidence="2 3">
    <name type="scientific">Bradyrhizobium erythrophlei</name>
    <dbReference type="NCBI Taxonomy" id="1437360"/>
    <lineage>
        <taxon>Bacteria</taxon>
        <taxon>Pseudomonadati</taxon>
        <taxon>Pseudomonadota</taxon>
        <taxon>Alphaproteobacteria</taxon>
        <taxon>Hyphomicrobiales</taxon>
        <taxon>Nitrobacteraceae</taxon>
        <taxon>Bradyrhizobium</taxon>
    </lineage>
</organism>
<reference evidence="2 3" key="1">
    <citation type="submission" date="2016-11" db="EMBL/GenBank/DDBJ databases">
        <authorList>
            <person name="Jaros S."/>
            <person name="Januszkiewicz K."/>
            <person name="Wedrychowicz H."/>
        </authorList>
    </citation>
    <scope>NUCLEOTIDE SEQUENCE [LARGE SCALE GENOMIC DNA]</scope>
    <source>
        <strain evidence="2 3">GAS138</strain>
    </source>
</reference>
<evidence type="ECO:0000313" key="3">
    <source>
        <dbReference type="Proteomes" id="UP000189796"/>
    </source>
</evidence>